<name>A0ABV8DLL0_9NOCA</name>
<dbReference type="SUPFAM" id="SSF52266">
    <property type="entry name" value="SGNH hydrolase"/>
    <property type="match status" value="1"/>
</dbReference>
<comment type="caution">
    <text evidence="2">The sequence shown here is derived from an EMBL/GenBank/DDBJ whole genome shotgun (WGS) entry which is preliminary data.</text>
</comment>
<dbReference type="RefSeq" id="WP_378610693.1">
    <property type="nucleotide sequence ID" value="NZ_JBHSAX010000003.1"/>
</dbReference>
<reference evidence="3" key="1">
    <citation type="journal article" date="2019" name="Int. J. Syst. Evol. Microbiol.">
        <title>The Global Catalogue of Microorganisms (GCM) 10K type strain sequencing project: providing services to taxonomists for standard genome sequencing and annotation.</title>
        <authorList>
            <consortium name="The Broad Institute Genomics Platform"/>
            <consortium name="The Broad Institute Genome Sequencing Center for Infectious Disease"/>
            <person name="Wu L."/>
            <person name="Ma J."/>
        </authorList>
    </citation>
    <scope>NUCLEOTIDE SEQUENCE [LARGE SCALE GENOMIC DNA]</scope>
    <source>
        <strain evidence="3">CGMCC 4.7330</strain>
    </source>
</reference>
<dbReference type="Gene3D" id="3.40.50.1110">
    <property type="entry name" value="SGNH hydrolase"/>
    <property type="match status" value="1"/>
</dbReference>
<dbReference type="PANTHER" id="PTHR43784">
    <property type="entry name" value="GDSL-LIKE LIPASE/ACYLHYDROLASE, PUTATIVE (AFU_ORTHOLOGUE AFUA_2G00820)-RELATED"/>
    <property type="match status" value="1"/>
</dbReference>
<accession>A0ABV8DLL0</accession>
<keyword evidence="3" id="KW-1185">Reference proteome</keyword>
<dbReference type="InterPro" id="IPR036514">
    <property type="entry name" value="SGNH_hydro_sf"/>
</dbReference>
<organism evidence="2 3">
    <name type="scientific">Nocardia jiangsuensis</name>
    <dbReference type="NCBI Taxonomy" id="1691563"/>
    <lineage>
        <taxon>Bacteria</taxon>
        <taxon>Bacillati</taxon>
        <taxon>Actinomycetota</taxon>
        <taxon>Actinomycetes</taxon>
        <taxon>Mycobacteriales</taxon>
        <taxon>Nocardiaceae</taxon>
        <taxon>Nocardia</taxon>
    </lineage>
</organism>
<protein>
    <submittedName>
        <fullName evidence="2">GDSL-type esterase/lipase family protein</fullName>
    </submittedName>
</protein>
<sequence length="368" mass="38896">MNTSAVWLAGFRGGLISPHERIRLAEPITFADATVRQSLRLAGGGSRFRVRISNRFGRTALTVGAARAGEHALLFDGAEPVTVPAGAEIFSDAVDVAVEPGADLVVSLYLPEPTGPATAASQPGQTALVVPGDRTADADLPDAERLPYRVFLDAVDVFAEPRPVLAAFGDSWFEGVGTTPDAHLRSVDVLNRELGRGWAVNLGIAGNRLLRTEVGPSALDRFEHDVLAVPGISLVLVNFGINDLVLGGYTGERPPTAAAMIAGYTELARRAHDAGLPIHAATIGPFAGCEYPNLTVDEGIPIRREVNEWLRTTTVFDSVADIARAVEDPARPDHLAPELDSGDCMHLNDAGAHLMAVELLAALPAVVH</sequence>
<dbReference type="PANTHER" id="PTHR43784:SF2">
    <property type="entry name" value="GDSL-LIKE LIPASE_ACYLHYDROLASE, PUTATIVE (AFU_ORTHOLOGUE AFUA_2G00820)-RELATED"/>
    <property type="match status" value="1"/>
</dbReference>
<proteinExistence type="predicted"/>
<dbReference type="EMBL" id="JBHSAX010000003">
    <property type="protein sequence ID" value="MFC3960927.1"/>
    <property type="molecule type" value="Genomic_DNA"/>
</dbReference>
<dbReference type="InterPro" id="IPR053140">
    <property type="entry name" value="GDSL_Rv0518-like"/>
</dbReference>
<dbReference type="InterPro" id="IPR013830">
    <property type="entry name" value="SGNH_hydro"/>
</dbReference>
<dbReference type="Pfam" id="PF13472">
    <property type="entry name" value="Lipase_GDSL_2"/>
    <property type="match status" value="1"/>
</dbReference>
<gene>
    <name evidence="2" type="ORF">ACFO0B_02865</name>
</gene>
<evidence type="ECO:0000313" key="2">
    <source>
        <dbReference type="EMBL" id="MFC3960927.1"/>
    </source>
</evidence>
<evidence type="ECO:0000259" key="1">
    <source>
        <dbReference type="Pfam" id="PF13472"/>
    </source>
</evidence>
<feature type="domain" description="SGNH hydrolase-type esterase" evidence="1">
    <location>
        <begin position="167"/>
        <end position="353"/>
    </location>
</feature>
<dbReference type="Proteomes" id="UP001595696">
    <property type="component" value="Unassembled WGS sequence"/>
</dbReference>
<evidence type="ECO:0000313" key="3">
    <source>
        <dbReference type="Proteomes" id="UP001595696"/>
    </source>
</evidence>